<proteinExistence type="predicted"/>
<protein>
    <submittedName>
        <fullName evidence="2">LPD25 domain-containing protein</fullName>
    </submittedName>
</protein>
<name>A0A183CSH6_GLOPA</name>
<keyword evidence="1" id="KW-1185">Reference proteome</keyword>
<dbReference type="Proteomes" id="UP000050741">
    <property type="component" value="Unassembled WGS sequence"/>
</dbReference>
<evidence type="ECO:0000313" key="1">
    <source>
        <dbReference type="Proteomes" id="UP000050741"/>
    </source>
</evidence>
<reference evidence="1" key="1">
    <citation type="submission" date="2014-05" db="EMBL/GenBank/DDBJ databases">
        <title>The genome and life-stage specific transcriptomes of Globodera pallida elucidate key aspects of plant parasitism by a cyst nematode.</title>
        <authorList>
            <person name="Cotton J.A."/>
            <person name="Lilley C.J."/>
            <person name="Jones L.M."/>
            <person name="Kikuchi T."/>
            <person name="Reid A.J."/>
            <person name="Thorpe P."/>
            <person name="Tsai I.J."/>
            <person name="Beasley H."/>
            <person name="Blok V."/>
            <person name="Cock P.J.A."/>
            <person name="Van den Akker S.E."/>
            <person name="Holroyd N."/>
            <person name="Hunt M."/>
            <person name="Mantelin S."/>
            <person name="Naghra H."/>
            <person name="Pain A."/>
            <person name="Palomares-Rius J.E."/>
            <person name="Zarowiecki M."/>
            <person name="Berriman M."/>
            <person name="Jones J.T."/>
            <person name="Urwin P.E."/>
        </authorList>
    </citation>
    <scope>NUCLEOTIDE SEQUENCE [LARGE SCALE GENOMIC DNA]</scope>
    <source>
        <strain evidence="1">Lindley</strain>
    </source>
</reference>
<accession>A0A183CSH6</accession>
<dbReference type="WBParaSite" id="GPLIN_001583400">
    <property type="protein sequence ID" value="GPLIN_001583400"/>
    <property type="gene ID" value="GPLIN_001583400"/>
</dbReference>
<organism evidence="1 2">
    <name type="scientific">Globodera pallida</name>
    <name type="common">Potato cyst nematode worm</name>
    <name type="synonym">Heterodera pallida</name>
    <dbReference type="NCBI Taxonomy" id="36090"/>
    <lineage>
        <taxon>Eukaryota</taxon>
        <taxon>Metazoa</taxon>
        <taxon>Ecdysozoa</taxon>
        <taxon>Nematoda</taxon>
        <taxon>Chromadorea</taxon>
        <taxon>Rhabditida</taxon>
        <taxon>Tylenchina</taxon>
        <taxon>Tylenchomorpha</taxon>
        <taxon>Tylenchoidea</taxon>
        <taxon>Heteroderidae</taxon>
        <taxon>Heteroderinae</taxon>
        <taxon>Globodera</taxon>
    </lineage>
</organism>
<reference evidence="2" key="2">
    <citation type="submission" date="2016-06" db="UniProtKB">
        <authorList>
            <consortium name="WormBaseParasite"/>
        </authorList>
    </citation>
    <scope>IDENTIFICATION</scope>
</reference>
<dbReference type="AlphaFoldDB" id="A0A183CSH6"/>
<sequence>MVYTPEGKKETIKEHKFSSVPIKGGYEDIDYKISNLTSFNNTWHCNRSQQKEMTLAYSCEGSSCDEKDAKNIMNKLVQWYSDNRPDFVTHPFVDLETMKETLFSDLDSNYGGCPKFIGGVHFSKIHNQVPELNYVILLPRSVKWLTWDMKGISKFWKDGGRDASQEDLGQIPSKP</sequence>
<evidence type="ECO:0000313" key="2">
    <source>
        <dbReference type="WBParaSite" id="GPLIN_001583400"/>
    </source>
</evidence>